<protein>
    <submittedName>
        <fullName evidence="1">Uncharacterized protein</fullName>
    </submittedName>
</protein>
<dbReference type="VEuPathDB" id="FungiDB:FUN_022496"/>
<dbReference type="VEuPathDB" id="FungiDB:RhiirFUN_025568"/>
<sequence length="203" mass="23275">MVKYQTDEFYARAIEIVDYLDTPEIEKTFTEFDDKLTAKVDTSKLTAEAEKIKARDDDFTDEAQKIFQMISTITERLDGIEEAYDFASVNTSIDALQNGLIQSSNRSRASSDSEPITFKGISLTIWTQFKQIFDKIKAEKRFNLEEMCLHVAVEIRELGGNIKKVTVQGFYERNIKKKDVYISTLDDIGLWLDSKLNVVNNAE</sequence>
<evidence type="ECO:0000313" key="1">
    <source>
        <dbReference type="EMBL" id="PKY49648.1"/>
    </source>
</evidence>
<dbReference type="AlphaFoldDB" id="A0A2I1GSL6"/>
<dbReference type="Proteomes" id="UP000234323">
    <property type="component" value="Unassembled WGS sequence"/>
</dbReference>
<reference evidence="1 2" key="1">
    <citation type="submission" date="2015-10" db="EMBL/GenBank/DDBJ databases">
        <title>Genome analyses suggest a sexual origin of heterokaryosis in a supposedly ancient asexual fungus.</title>
        <authorList>
            <person name="Ropars J."/>
            <person name="Sedzielewska K."/>
            <person name="Noel J."/>
            <person name="Charron P."/>
            <person name="Farinelli L."/>
            <person name="Marton T."/>
            <person name="Kruger M."/>
            <person name="Pelin A."/>
            <person name="Brachmann A."/>
            <person name="Corradi N."/>
        </authorList>
    </citation>
    <scope>NUCLEOTIDE SEQUENCE [LARGE SCALE GENOMIC DNA]</scope>
    <source>
        <strain evidence="1 2">A4</strain>
    </source>
</reference>
<accession>A0A2I1GSL6</accession>
<organism evidence="1 2">
    <name type="scientific">Rhizophagus irregularis</name>
    <dbReference type="NCBI Taxonomy" id="588596"/>
    <lineage>
        <taxon>Eukaryota</taxon>
        <taxon>Fungi</taxon>
        <taxon>Fungi incertae sedis</taxon>
        <taxon>Mucoromycota</taxon>
        <taxon>Glomeromycotina</taxon>
        <taxon>Glomeromycetes</taxon>
        <taxon>Glomerales</taxon>
        <taxon>Glomeraceae</taxon>
        <taxon>Rhizophagus</taxon>
    </lineage>
</organism>
<evidence type="ECO:0000313" key="2">
    <source>
        <dbReference type="Proteomes" id="UP000234323"/>
    </source>
</evidence>
<dbReference type="EMBL" id="LLXI01000767">
    <property type="protein sequence ID" value="PKY49648.1"/>
    <property type="molecule type" value="Genomic_DNA"/>
</dbReference>
<comment type="caution">
    <text evidence="1">The sequence shown here is derived from an EMBL/GenBank/DDBJ whole genome shotgun (WGS) entry which is preliminary data.</text>
</comment>
<name>A0A2I1GSL6_9GLOM</name>
<dbReference type="VEuPathDB" id="FungiDB:RhiirA1_477853"/>
<proteinExistence type="predicted"/>
<keyword evidence="2" id="KW-1185">Reference proteome</keyword>
<gene>
    <name evidence="1" type="ORF">RhiirA4_423115</name>
</gene>